<dbReference type="GO" id="GO:0003677">
    <property type="term" value="F:DNA binding"/>
    <property type="evidence" value="ECO:0007669"/>
    <property type="project" value="InterPro"/>
</dbReference>
<reference evidence="2" key="1">
    <citation type="journal article" date="2015" name="MBio">
        <title>Eco-Evolutionary Dynamics of Episomes among Ecologically Cohesive Bacterial Populations.</title>
        <authorList>
            <person name="Xue H."/>
            <person name="Cordero O.X."/>
            <person name="Camas F.M."/>
            <person name="Trimble W."/>
            <person name="Meyer F."/>
            <person name="Guglielmini J."/>
            <person name="Rocha E.P."/>
            <person name="Polz M.F."/>
        </authorList>
    </citation>
    <scope>NUCLEOTIDE SEQUENCE</scope>
    <source>
        <strain evidence="2">FF_262</strain>
    </source>
</reference>
<accession>A0A0H3ZLF1</accession>
<proteinExistence type="predicted"/>
<dbReference type="SUPFAM" id="SSF53041">
    <property type="entry name" value="Resolvase-like"/>
    <property type="match status" value="1"/>
</dbReference>
<sequence>MKYGYAVRDNDLAMQLKSLNDFGCDDIQFGDDLPLVIDKLKQGDVVAVWRLDKLANNVAEVERVIEGVHRAGASVELLFERLNSGSDYKEVLSQLIGVMKEIEKL</sequence>
<dbReference type="EMBL" id="KP795515">
    <property type="protein sequence ID" value="AKN36895.1"/>
    <property type="molecule type" value="Genomic_DNA"/>
</dbReference>
<dbReference type="GO" id="GO:0000150">
    <property type="term" value="F:DNA strand exchange activity"/>
    <property type="evidence" value="ECO:0007669"/>
    <property type="project" value="InterPro"/>
</dbReference>
<evidence type="ECO:0000313" key="2">
    <source>
        <dbReference type="EMBL" id="AKN36895.1"/>
    </source>
</evidence>
<dbReference type="Pfam" id="PF00239">
    <property type="entry name" value="Resolvase"/>
    <property type="match status" value="1"/>
</dbReference>
<feature type="domain" description="Resolvase/invertase-type recombinase catalytic" evidence="1">
    <location>
        <begin position="36"/>
        <end position="104"/>
    </location>
</feature>
<dbReference type="InterPro" id="IPR036162">
    <property type="entry name" value="Resolvase-like_N_sf"/>
</dbReference>
<protein>
    <recommendedName>
        <fullName evidence="1">Resolvase/invertase-type recombinase catalytic domain-containing protein</fullName>
    </recommendedName>
</protein>
<name>A0A0H3ZLF1_9GAMM</name>
<evidence type="ECO:0000259" key="1">
    <source>
        <dbReference type="Pfam" id="PF00239"/>
    </source>
</evidence>
<dbReference type="Gene3D" id="3.40.50.1390">
    <property type="entry name" value="Resolvase, N-terminal catalytic domain"/>
    <property type="match status" value="1"/>
</dbReference>
<organism evidence="2">
    <name type="scientific">Enterovibrio norvegicus</name>
    <dbReference type="NCBI Taxonomy" id="188144"/>
    <lineage>
        <taxon>Bacteria</taxon>
        <taxon>Pseudomonadati</taxon>
        <taxon>Pseudomonadota</taxon>
        <taxon>Gammaproteobacteria</taxon>
        <taxon>Vibrionales</taxon>
        <taxon>Vibrionaceae</taxon>
        <taxon>Enterovibrio</taxon>
    </lineage>
</organism>
<dbReference type="AlphaFoldDB" id="A0A0H3ZLF1"/>
<dbReference type="InterPro" id="IPR006119">
    <property type="entry name" value="Resolv_N"/>
</dbReference>